<keyword evidence="1" id="KW-0808">Transferase</keyword>
<dbReference type="EMBL" id="KN714675">
    <property type="protein sequence ID" value="KUI54711.1"/>
    <property type="molecule type" value="Genomic_DNA"/>
</dbReference>
<proteinExistence type="predicted"/>
<dbReference type="GO" id="GO:0008194">
    <property type="term" value="F:UDP-glycosyltransferase activity"/>
    <property type="evidence" value="ECO:0007669"/>
    <property type="project" value="InterPro"/>
</dbReference>
<dbReference type="Pfam" id="PF06722">
    <property type="entry name" value="EryCIII-like_C"/>
    <property type="match status" value="1"/>
</dbReference>
<keyword evidence="4" id="KW-1185">Reference proteome</keyword>
<accession>A0A194USV5</accession>
<dbReference type="SUPFAM" id="SSF53756">
    <property type="entry name" value="UDP-Glycosyltransferase/glycogen phosphorylase"/>
    <property type="match status" value="1"/>
</dbReference>
<reference evidence="4" key="1">
    <citation type="submission" date="2014-12" db="EMBL/GenBank/DDBJ databases">
        <title>Genome Sequence of Valsa Canker Pathogens Uncovers a Specific Adaption of Colonization on Woody Bark.</title>
        <authorList>
            <person name="Yin Z."/>
            <person name="Liu H."/>
            <person name="Gao X."/>
            <person name="Li Z."/>
            <person name="Song N."/>
            <person name="Ke X."/>
            <person name="Dai Q."/>
            <person name="Wu Y."/>
            <person name="Sun Y."/>
            <person name="Xu J.-R."/>
            <person name="Kang Z.K."/>
            <person name="Wang L."/>
            <person name="Huang L."/>
        </authorList>
    </citation>
    <scope>NUCLEOTIDE SEQUENCE [LARGE SCALE GENOMIC DNA]</scope>
    <source>
        <strain evidence="4">SXYL134</strain>
    </source>
</reference>
<organism evidence="3 4">
    <name type="scientific">Cytospora mali</name>
    <name type="common">Apple Valsa canker fungus</name>
    <name type="synonym">Valsa mali</name>
    <dbReference type="NCBI Taxonomy" id="578113"/>
    <lineage>
        <taxon>Eukaryota</taxon>
        <taxon>Fungi</taxon>
        <taxon>Dikarya</taxon>
        <taxon>Ascomycota</taxon>
        <taxon>Pezizomycotina</taxon>
        <taxon>Sordariomycetes</taxon>
        <taxon>Sordariomycetidae</taxon>
        <taxon>Diaporthales</taxon>
        <taxon>Cytosporaceae</taxon>
        <taxon>Cytospora</taxon>
    </lineage>
</organism>
<evidence type="ECO:0000313" key="3">
    <source>
        <dbReference type="EMBL" id="KUI54711.1"/>
    </source>
</evidence>
<evidence type="ECO:0000259" key="2">
    <source>
        <dbReference type="Pfam" id="PF06722"/>
    </source>
</evidence>
<dbReference type="InterPro" id="IPR002213">
    <property type="entry name" value="UDP_glucos_trans"/>
</dbReference>
<dbReference type="Gene3D" id="3.40.50.2000">
    <property type="entry name" value="Glycogen Phosphorylase B"/>
    <property type="match status" value="2"/>
</dbReference>
<dbReference type="Proteomes" id="UP000078576">
    <property type="component" value="Unassembled WGS sequence"/>
</dbReference>
<sequence>MPNMSDGHQEQCAGLSPDGQRQAHLLFVCHPLTGHITPALRVASELHRRGWPVSFLGPTTHHERISGSGVDLIPLQGAADIDDILYYSPDNPEPPVPGYHSLLWYERALVDFEKHCLDPIPAQWNCVKEALANIQKRNSDIPVIVISEAFFHGILPLHFGAPLPDGVQKPKTLCISVTPPAIRSIDLPPFGYPLPFSQSPEGRARNAQTWEAFADQTFSLKSLFDAKLARAGATSFPDGPILNGVNYTCHDAIMQIGVPSFEYPRSDWPPQFQFVGFLPLARPPPNGYPNLPGWWDELINNAEKKVVVVAQGTVETDPNDLIIPTIEAMRDRDDVLVVAIMGRRGATLPGGFSKPSNALVTDYLNYDAVLPYASAWVHNGGYGAITHGIAHGVPMVVAGEGQDKTENVKRVRFSGTGVGLGTPRPGAENLKASLDAVLSVGEFQNRVQILKNETEDLDCFGRIEKEVLRVLNR</sequence>
<dbReference type="OrthoDB" id="5835829at2759"/>
<dbReference type="PANTHER" id="PTHR21015">
    <property type="entry name" value="UDP-N-ACETYLGLUCOSAMINE--N-ACETYLMURAMYL-(PENTAPEPTIDE) PYROPHOSPHORYL-UNDECAPRENOL N-ACETYLGLUCOSAMINE TRANSFERASE 1"/>
    <property type="match status" value="1"/>
</dbReference>
<dbReference type="CDD" id="cd03784">
    <property type="entry name" value="GT1_Gtf-like"/>
    <property type="match status" value="1"/>
</dbReference>
<dbReference type="PANTHER" id="PTHR21015:SF22">
    <property type="entry name" value="GLYCOSYLTRANSFERASE"/>
    <property type="match status" value="1"/>
</dbReference>
<evidence type="ECO:0000313" key="4">
    <source>
        <dbReference type="Proteomes" id="UP000078576"/>
    </source>
</evidence>
<protein>
    <submittedName>
        <fullName evidence="3">4'-demethylrebeccamycin synthase</fullName>
    </submittedName>
</protein>
<gene>
    <name evidence="3" type="ORF">VP1G_02061</name>
</gene>
<dbReference type="AlphaFoldDB" id="A0A194USV5"/>
<dbReference type="InterPro" id="IPR010610">
    <property type="entry name" value="EryCIII-like_C"/>
</dbReference>
<evidence type="ECO:0000256" key="1">
    <source>
        <dbReference type="ARBA" id="ARBA00022679"/>
    </source>
</evidence>
<dbReference type="STRING" id="694573.A0A194USV5"/>
<feature type="domain" description="Erythromycin biosynthesis protein CIII-like C-terminal" evidence="2">
    <location>
        <begin position="352"/>
        <end position="454"/>
    </location>
</feature>
<name>A0A194USV5_CYTMA</name>
<dbReference type="GO" id="GO:0016758">
    <property type="term" value="F:hexosyltransferase activity"/>
    <property type="evidence" value="ECO:0007669"/>
    <property type="project" value="UniProtKB-ARBA"/>
</dbReference>